<dbReference type="PANTHER" id="PTHR13389:SF0">
    <property type="entry name" value="PUMILIO HOMOLOG 3"/>
    <property type="match status" value="1"/>
</dbReference>
<dbReference type="PROSITE" id="PS50302">
    <property type="entry name" value="PUM"/>
    <property type="match status" value="2"/>
</dbReference>
<dbReference type="InterPro" id="IPR011989">
    <property type="entry name" value="ARM-like"/>
</dbReference>
<dbReference type="Pfam" id="PF08144">
    <property type="entry name" value="CPL"/>
    <property type="match status" value="1"/>
</dbReference>
<dbReference type="SMART" id="SM00025">
    <property type="entry name" value="Pumilio"/>
    <property type="match status" value="6"/>
</dbReference>
<dbReference type="InterPro" id="IPR016024">
    <property type="entry name" value="ARM-type_fold"/>
</dbReference>
<dbReference type="eggNOG" id="KOG2050">
    <property type="taxonomic scope" value="Eukaryota"/>
</dbReference>
<dbReference type="STRING" id="461836.A0A0L0D9G5"/>
<feature type="compositionally biased region" description="Basic and acidic residues" evidence="4">
    <location>
        <begin position="23"/>
        <end position="36"/>
    </location>
</feature>
<keyword evidence="7" id="KW-1185">Reference proteome</keyword>
<dbReference type="GO" id="GO:0006417">
    <property type="term" value="P:regulation of translation"/>
    <property type="evidence" value="ECO:0007669"/>
    <property type="project" value="TreeGrafter"/>
</dbReference>
<sequence length="617" mass="66775">MVFKKAAGTVIKRKREVEEETVEERKKQKRLEQKELKKNRKNARAHGDAVARAKAIWERVRPGATAISGEKRFKLVEELMTLLRGQVMSFAAKHDGSRVVQWALKAGSEPQRLEIFGELQGQLAELMCSPYGHFVVRACLGYLRKPQLKQLLEEIRGSVRKLLTHRTASIVLDRIYCLYANSHQQADMMSELYAPKFELIFPGESSSAVEVEDDAAKAAKAQPNLPLFHSQLARLLAKYPAKAGPVMEYLAKTINVVVHKGTLNSTLAHVALEQYLLNATETQRAAMIESVRDSLVEVMHTAPGARAAILAISHGTTKDRKAIVRSFKGFVARIAMEEYGHLVLIRALTVIDDTVLTYKTLLKELVEAPAAPGGETPPSLAELVCDPFASRVFTNILALCKPQHLAPWQMYILSLTRGNRSGDEAGASEPKHYSKKSPELIQAQLLQKFAAPLFAAATESVDAALSETSSAALIAELVTAPIESLASQADARAALVDAILAGVLTDGDDGEPAGYIFDFAASRALKAMVRASEADTASEFGFNFAAALVARLTDAAGNDGALWGSLATSRGSDFVLLSLLESDLTGSVIADHLAPHADAIAAASNPGAKHISKRLSK</sequence>
<dbReference type="GO" id="GO:0005730">
    <property type="term" value="C:nucleolus"/>
    <property type="evidence" value="ECO:0007669"/>
    <property type="project" value="TreeGrafter"/>
</dbReference>
<dbReference type="GO" id="GO:0003729">
    <property type="term" value="F:mRNA binding"/>
    <property type="evidence" value="ECO:0007669"/>
    <property type="project" value="TreeGrafter"/>
</dbReference>
<dbReference type="SUPFAM" id="SSF48371">
    <property type="entry name" value="ARM repeat"/>
    <property type="match status" value="1"/>
</dbReference>
<gene>
    <name evidence="6" type="ORF">AMSG_04755</name>
</gene>
<evidence type="ECO:0000256" key="3">
    <source>
        <dbReference type="PROSITE-ProRule" id="PRU00317"/>
    </source>
</evidence>
<dbReference type="PROSITE" id="PS50303">
    <property type="entry name" value="PUM_HD"/>
    <property type="match status" value="1"/>
</dbReference>
<organism evidence="6 7">
    <name type="scientific">Thecamonas trahens ATCC 50062</name>
    <dbReference type="NCBI Taxonomy" id="461836"/>
    <lineage>
        <taxon>Eukaryota</taxon>
        <taxon>Apusozoa</taxon>
        <taxon>Apusomonadida</taxon>
        <taxon>Apusomonadidae</taxon>
        <taxon>Thecamonas</taxon>
    </lineage>
</organism>
<dbReference type="RefSeq" id="XP_013758423.1">
    <property type="nucleotide sequence ID" value="XM_013902969.1"/>
</dbReference>
<feature type="region of interest" description="Disordered" evidence="4">
    <location>
        <begin position="15"/>
        <end position="47"/>
    </location>
</feature>
<reference evidence="6 7" key="1">
    <citation type="submission" date="2010-05" db="EMBL/GenBank/DDBJ databases">
        <title>The Genome Sequence of Thecamonas trahens ATCC 50062.</title>
        <authorList>
            <consortium name="The Broad Institute Genome Sequencing Platform"/>
            <person name="Russ C."/>
            <person name="Cuomo C."/>
            <person name="Shea T."/>
            <person name="Young S.K."/>
            <person name="Zeng Q."/>
            <person name="Koehrsen M."/>
            <person name="Haas B."/>
            <person name="Borodovsky M."/>
            <person name="Guigo R."/>
            <person name="Alvarado L."/>
            <person name="Berlin A."/>
            <person name="Bochicchio J."/>
            <person name="Borenstein D."/>
            <person name="Chapman S."/>
            <person name="Chen Z."/>
            <person name="Freedman E."/>
            <person name="Gellesch M."/>
            <person name="Goldberg J."/>
            <person name="Griggs A."/>
            <person name="Gujja S."/>
            <person name="Heilman E."/>
            <person name="Heiman D."/>
            <person name="Hepburn T."/>
            <person name="Howarth C."/>
            <person name="Jen D."/>
            <person name="Larson L."/>
            <person name="Mehta T."/>
            <person name="Park D."/>
            <person name="Pearson M."/>
            <person name="Roberts A."/>
            <person name="Saif S."/>
            <person name="Shenoy N."/>
            <person name="Sisk P."/>
            <person name="Stolte C."/>
            <person name="Sykes S."/>
            <person name="Thomson T."/>
            <person name="Walk T."/>
            <person name="White J."/>
            <person name="Yandava C."/>
            <person name="Burger G."/>
            <person name="Gray M.W."/>
            <person name="Holland P.W.H."/>
            <person name="King N."/>
            <person name="Lang F.B.F."/>
            <person name="Roger A.J."/>
            <person name="Ruiz-Trillo I."/>
            <person name="Lander E."/>
            <person name="Nusbaum C."/>
        </authorList>
    </citation>
    <scope>NUCLEOTIDE SEQUENCE [LARGE SCALE GENOMIC DNA]</scope>
    <source>
        <strain evidence="6 7">ATCC 50062</strain>
    </source>
</reference>
<dbReference type="GeneID" id="25564284"/>
<evidence type="ECO:0000313" key="6">
    <source>
        <dbReference type="EMBL" id="KNC49012.1"/>
    </source>
</evidence>
<dbReference type="InterPro" id="IPR001313">
    <property type="entry name" value="Pumilio_RNA-bd_rpt"/>
</dbReference>
<keyword evidence="2" id="KW-0694">RNA-binding</keyword>
<protein>
    <submittedName>
        <fullName evidence="6">Pumilio domain-containing protein</fullName>
    </submittedName>
</protein>
<proteinExistence type="predicted"/>
<keyword evidence="1" id="KW-0677">Repeat</keyword>
<dbReference type="Gene3D" id="1.25.10.10">
    <property type="entry name" value="Leucine-rich Repeat Variant"/>
    <property type="match status" value="2"/>
</dbReference>
<dbReference type="InterPro" id="IPR012959">
    <property type="entry name" value="CPL_dom"/>
</dbReference>
<name>A0A0L0D9G5_THETB</name>
<feature type="repeat" description="Pumilio" evidence="3">
    <location>
        <begin position="81"/>
        <end position="117"/>
    </location>
</feature>
<evidence type="ECO:0000256" key="1">
    <source>
        <dbReference type="ARBA" id="ARBA00022737"/>
    </source>
</evidence>
<dbReference type="Proteomes" id="UP000054408">
    <property type="component" value="Unassembled WGS sequence"/>
</dbReference>
<accession>A0A0L0D9G5</accession>
<feature type="repeat" description="Pumilio" evidence="3">
    <location>
        <begin position="118"/>
        <end position="153"/>
    </location>
</feature>
<evidence type="ECO:0000313" key="7">
    <source>
        <dbReference type="Proteomes" id="UP000054408"/>
    </source>
</evidence>
<evidence type="ECO:0000256" key="4">
    <source>
        <dbReference type="SAM" id="MobiDB-lite"/>
    </source>
</evidence>
<dbReference type="AlphaFoldDB" id="A0A0L0D9G5"/>
<dbReference type="Pfam" id="PF22493">
    <property type="entry name" value="PUF_NOP9"/>
    <property type="match status" value="1"/>
</dbReference>
<feature type="domain" description="PUM-HD" evidence="5">
    <location>
        <begin position="51"/>
        <end position="441"/>
    </location>
</feature>
<dbReference type="InterPro" id="IPR033133">
    <property type="entry name" value="PUM-HD"/>
</dbReference>
<evidence type="ECO:0000256" key="2">
    <source>
        <dbReference type="ARBA" id="ARBA00022884"/>
    </source>
</evidence>
<evidence type="ECO:0000259" key="5">
    <source>
        <dbReference type="PROSITE" id="PS50303"/>
    </source>
</evidence>
<dbReference type="InterPro" id="IPR040059">
    <property type="entry name" value="PUM3"/>
</dbReference>
<dbReference type="PANTHER" id="PTHR13389">
    <property type="entry name" value="PUMILIO HOMOLOG 3"/>
    <property type="match status" value="1"/>
</dbReference>
<dbReference type="OrthoDB" id="497380at2759"/>
<dbReference type="EMBL" id="GL349452">
    <property type="protein sequence ID" value="KNC49012.1"/>
    <property type="molecule type" value="Genomic_DNA"/>
</dbReference>